<comment type="caution">
    <text evidence="1">The sequence shown here is derived from an EMBL/GenBank/DDBJ whole genome shotgun (WGS) entry which is preliminary data.</text>
</comment>
<protein>
    <submittedName>
        <fullName evidence="1">Uncharacterized protein</fullName>
    </submittedName>
</protein>
<keyword evidence="2" id="KW-1185">Reference proteome</keyword>
<dbReference type="AlphaFoldDB" id="A0A4C1X2W6"/>
<dbReference type="EMBL" id="BGZK01000697">
    <property type="protein sequence ID" value="GBP56627.1"/>
    <property type="molecule type" value="Genomic_DNA"/>
</dbReference>
<reference evidence="1 2" key="1">
    <citation type="journal article" date="2019" name="Commun. Biol.">
        <title>The bagworm genome reveals a unique fibroin gene that provides high tensile strength.</title>
        <authorList>
            <person name="Kono N."/>
            <person name="Nakamura H."/>
            <person name="Ohtoshi R."/>
            <person name="Tomita M."/>
            <person name="Numata K."/>
            <person name="Arakawa K."/>
        </authorList>
    </citation>
    <scope>NUCLEOTIDE SEQUENCE [LARGE SCALE GENOMIC DNA]</scope>
</reference>
<organism evidence="1 2">
    <name type="scientific">Eumeta variegata</name>
    <name type="common">Bagworm moth</name>
    <name type="synonym">Eumeta japonica</name>
    <dbReference type="NCBI Taxonomy" id="151549"/>
    <lineage>
        <taxon>Eukaryota</taxon>
        <taxon>Metazoa</taxon>
        <taxon>Ecdysozoa</taxon>
        <taxon>Arthropoda</taxon>
        <taxon>Hexapoda</taxon>
        <taxon>Insecta</taxon>
        <taxon>Pterygota</taxon>
        <taxon>Neoptera</taxon>
        <taxon>Endopterygota</taxon>
        <taxon>Lepidoptera</taxon>
        <taxon>Glossata</taxon>
        <taxon>Ditrysia</taxon>
        <taxon>Tineoidea</taxon>
        <taxon>Psychidae</taxon>
        <taxon>Oiketicinae</taxon>
        <taxon>Eumeta</taxon>
    </lineage>
</organism>
<dbReference type="Proteomes" id="UP000299102">
    <property type="component" value="Unassembled WGS sequence"/>
</dbReference>
<gene>
    <name evidence="1" type="ORF">EVAR_33258_1</name>
</gene>
<accession>A0A4C1X2W6</accession>
<proteinExistence type="predicted"/>
<sequence>MLISRSPWGTGLAQRHASFVLASYELEQKAISILKAGQEAESRSRTEVEIGCGVGIRIKRATGLQNSTRTRVESWNEIGFDRELIVPVTSASDSVMLMLDTDQGHIKLSVSAAINASDLTTTVVNGFRRVLGRRRGLKFNYFNLK</sequence>
<name>A0A4C1X2W6_EUMVA</name>
<evidence type="ECO:0000313" key="2">
    <source>
        <dbReference type="Proteomes" id="UP000299102"/>
    </source>
</evidence>
<evidence type="ECO:0000313" key="1">
    <source>
        <dbReference type="EMBL" id="GBP56627.1"/>
    </source>
</evidence>